<evidence type="ECO:0000256" key="2">
    <source>
        <dbReference type="ARBA" id="ARBA00022840"/>
    </source>
</evidence>
<dbReference type="SMART" id="SM01086">
    <property type="entry name" value="ClpB_D2-small"/>
    <property type="match status" value="1"/>
</dbReference>
<dbReference type="GO" id="GO:0005759">
    <property type="term" value="C:mitochondrial matrix"/>
    <property type="evidence" value="ECO:0007669"/>
    <property type="project" value="TreeGrafter"/>
</dbReference>
<feature type="compositionally biased region" description="Low complexity" evidence="3">
    <location>
        <begin position="171"/>
        <end position="193"/>
    </location>
</feature>
<dbReference type="FunFam" id="1.10.8.60:FF:000002">
    <property type="entry name" value="ATP-dependent Clp protease ATP-binding subunit ClpX"/>
    <property type="match status" value="1"/>
</dbReference>
<evidence type="ECO:0000313" key="7">
    <source>
        <dbReference type="Proteomes" id="UP001301350"/>
    </source>
</evidence>
<evidence type="ECO:0000259" key="4">
    <source>
        <dbReference type="SMART" id="SM00382"/>
    </source>
</evidence>
<feature type="domain" description="AAA+ ATPase" evidence="4">
    <location>
        <begin position="349"/>
        <end position="502"/>
    </location>
</feature>
<comment type="caution">
    <text evidence="6">The sequence shown here is derived from an EMBL/GenBank/DDBJ whole genome shotgun (WGS) entry which is preliminary data.</text>
</comment>
<feature type="domain" description="Clp ATPase C-terminal" evidence="5">
    <location>
        <begin position="552"/>
        <end position="641"/>
    </location>
</feature>
<evidence type="ECO:0000256" key="3">
    <source>
        <dbReference type="SAM" id="MobiDB-lite"/>
    </source>
</evidence>
<dbReference type="InterPro" id="IPR050052">
    <property type="entry name" value="ATP-dep_Clp_protease_ClpX"/>
</dbReference>
<dbReference type="Gene3D" id="3.40.50.300">
    <property type="entry name" value="P-loop containing nucleotide triphosphate hydrolases"/>
    <property type="match status" value="2"/>
</dbReference>
<dbReference type="GO" id="GO:0140662">
    <property type="term" value="F:ATP-dependent protein folding chaperone"/>
    <property type="evidence" value="ECO:0007669"/>
    <property type="project" value="InterPro"/>
</dbReference>
<organism evidence="6 7">
    <name type="scientific">Cyanidium caldarium</name>
    <name type="common">Red alga</name>
    <dbReference type="NCBI Taxonomy" id="2771"/>
    <lineage>
        <taxon>Eukaryota</taxon>
        <taxon>Rhodophyta</taxon>
        <taxon>Bangiophyceae</taxon>
        <taxon>Cyanidiales</taxon>
        <taxon>Cyanidiaceae</taxon>
        <taxon>Cyanidium</taxon>
    </lineage>
</organism>
<feature type="region of interest" description="Disordered" evidence="3">
    <location>
        <begin position="237"/>
        <end position="259"/>
    </location>
</feature>
<dbReference type="GO" id="GO:0005524">
    <property type="term" value="F:ATP binding"/>
    <property type="evidence" value="ECO:0007669"/>
    <property type="project" value="UniProtKB-KW"/>
</dbReference>
<protein>
    <submittedName>
        <fullName evidence="6">Uncharacterized protein</fullName>
    </submittedName>
</protein>
<dbReference type="InterPro" id="IPR019489">
    <property type="entry name" value="Clp_ATPase_C"/>
</dbReference>
<dbReference type="EMBL" id="JANCYW010000016">
    <property type="protein sequence ID" value="KAK4538106.1"/>
    <property type="molecule type" value="Genomic_DNA"/>
</dbReference>
<dbReference type="GO" id="GO:0051082">
    <property type="term" value="F:unfolded protein binding"/>
    <property type="evidence" value="ECO:0007669"/>
    <property type="project" value="InterPro"/>
</dbReference>
<keyword evidence="7" id="KW-1185">Reference proteome</keyword>
<dbReference type="SUPFAM" id="SSF52540">
    <property type="entry name" value="P-loop containing nucleoside triphosphate hydrolases"/>
    <property type="match status" value="1"/>
</dbReference>
<dbReference type="InterPro" id="IPR003959">
    <property type="entry name" value="ATPase_AAA_core"/>
</dbReference>
<dbReference type="Pfam" id="PF10431">
    <property type="entry name" value="ClpB_D2-small"/>
    <property type="match status" value="1"/>
</dbReference>
<evidence type="ECO:0000313" key="6">
    <source>
        <dbReference type="EMBL" id="KAK4538106.1"/>
    </source>
</evidence>
<accession>A0AAV9J1F3</accession>
<reference evidence="6 7" key="1">
    <citation type="submission" date="2022-07" db="EMBL/GenBank/DDBJ databases">
        <title>Genome-wide signatures of adaptation to extreme environments.</title>
        <authorList>
            <person name="Cho C.H."/>
            <person name="Yoon H.S."/>
        </authorList>
    </citation>
    <scope>NUCLEOTIDE SEQUENCE [LARGE SCALE GENOMIC DNA]</scope>
    <source>
        <strain evidence="6 7">DBV 063 E5</strain>
    </source>
</reference>
<sequence>MVMAALAWARTGGAGGWSWWWQGGGVRLRGIWGATAATAAATVVNASADAGACWRGMSVAAAVATPRGGSNGGHHDEPRDLLLASYERLIRQRVASLPTPRAIYDHLNEFCVGQDRAKRVLAVATYNHYKRVLASELVARMRASTVSTSVSEDDGDGVVRYMSSFDDEDLSSSSSSSSSSSPGMGGKPSPTSSKVLLMMMSDVAGRKSVPTRAGASASSAASFWSAYAERLRRQEAASNGQSCDSRSSYSSSVSDGASWGDGRDAGHSLDSLFSSRHDAALYVHSNNSNSNSNSSGSSTGSSMGSILDVGNAGAAIPQYGGGSRSPPFFAGDMSSGASSSLMDAAVELEKSNILLLGPTGSGKTLLAKSLARKCRVPLVMVDATTLTQAGYVGEDVESILHRLLQAANFDLALAQRGIVYIDEIDKISRKSENLSITRDVSGEGVQQALLKMLEGSVVNVPEKGGRKNPRADFIAVDTRNILFICGGAFSGLEKIVGHRLAAASIGFGAHVQATDSITDSVLDHVESVDLVKYGLVPEFVGRVPVVVNLRALTEEQLVQVLTEPKNALMRQFREMFRMNGCDMYISERALRAVAREAAHKGVGARGLRGILERILLDCQFDLPSQEGKTVFVDYDTQRDAFASRYVESVRAAQESLRASVGRAASRSATDTSSAAAAAAAAMG</sequence>
<dbReference type="CDD" id="cd19497">
    <property type="entry name" value="RecA-like_ClpX"/>
    <property type="match status" value="1"/>
</dbReference>
<keyword evidence="1" id="KW-0547">Nucleotide-binding</keyword>
<gene>
    <name evidence="6" type="ORF">CDCA_CDCA16G4131</name>
</gene>
<dbReference type="PANTHER" id="PTHR48102">
    <property type="entry name" value="ATP-DEPENDENT CLP PROTEASE ATP-BINDING SUBUNIT CLPX-LIKE, MITOCHONDRIAL-RELATED"/>
    <property type="match status" value="1"/>
</dbReference>
<dbReference type="InterPro" id="IPR003593">
    <property type="entry name" value="AAA+_ATPase"/>
</dbReference>
<dbReference type="SMART" id="SM00382">
    <property type="entry name" value="AAA"/>
    <property type="match status" value="1"/>
</dbReference>
<dbReference type="Proteomes" id="UP001301350">
    <property type="component" value="Unassembled WGS sequence"/>
</dbReference>
<dbReference type="InterPro" id="IPR027417">
    <property type="entry name" value="P-loop_NTPase"/>
</dbReference>
<proteinExistence type="predicted"/>
<dbReference type="InterPro" id="IPR004487">
    <property type="entry name" value="Clp_protease_ATP-bd_su_ClpX"/>
</dbReference>
<feature type="compositionally biased region" description="Low complexity" evidence="3">
    <location>
        <begin position="240"/>
        <end position="259"/>
    </location>
</feature>
<dbReference type="NCBIfam" id="NF003745">
    <property type="entry name" value="PRK05342.1"/>
    <property type="match status" value="1"/>
</dbReference>
<dbReference type="PANTHER" id="PTHR48102:SF7">
    <property type="entry name" value="ATP-DEPENDENT CLP PROTEASE ATP-BINDING SUBUNIT CLPX-LIKE, MITOCHONDRIAL"/>
    <property type="match status" value="1"/>
</dbReference>
<evidence type="ECO:0000256" key="1">
    <source>
        <dbReference type="ARBA" id="ARBA00022741"/>
    </source>
</evidence>
<dbReference type="Gene3D" id="1.10.8.60">
    <property type="match status" value="1"/>
</dbReference>
<feature type="region of interest" description="Disordered" evidence="3">
    <location>
        <begin position="166"/>
        <end position="193"/>
    </location>
</feature>
<dbReference type="Pfam" id="PF07724">
    <property type="entry name" value="AAA_2"/>
    <property type="match status" value="1"/>
</dbReference>
<dbReference type="GO" id="GO:0016887">
    <property type="term" value="F:ATP hydrolysis activity"/>
    <property type="evidence" value="ECO:0007669"/>
    <property type="project" value="InterPro"/>
</dbReference>
<dbReference type="AlphaFoldDB" id="A0AAV9J1F3"/>
<dbReference type="NCBIfam" id="TIGR00382">
    <property type="entry name" value="clpX"/>
    <property type="match status" value="1"/>
</dbReference>
<name>A0AAV9J1F3_CYACA</name>
<keyword evidence="2" id="KW-0067">ATP-binding</keyword>
<dbReference type="GO" id="GO:0051603">
    <property type="term" value="P:proteolysis involved in protein catabolic process"/>
    <property type="evidence" value="ECO:0007669"/>
    <property type="project" value="TreeGrafter"/>
</dbReference>
<evidence type="ECO:0000259" key="5">
    <source>
        <dbReference type="SMART" id="SM01086"/>
    </source>
</evidence>